<dbReference type="PANTHER" id="PTHR13066">
    <property type="entry name" value="BASIC LEUCINE ZIPPER NUCLEAR FACTOR 1 BLZF1 PROTEIN"/>
    <property type="match status" value="1"/>
</dbReference>
<reference evidence="2" key="1">
    <citation type="submission" date="2021-10" db="EMBL/GenBank/DDBJ databases">
        <title>Tropical sea cucumber genome reveals ecological adaptation and Cuvierian tubules defense mechanism.</title>
        <authorList>
            <person name="Chen T."/>
        </authorList>
    </citation>
    <scope>NUCLEOTIDE SEQUENCE</scope>
    <source>
        <strain evidence="2">Nanhai2018</strain>
        <tissue evidence="2">Muscle</tissue>
    </source>
</reference>
<feature type="region of interest" description="Disordered" evidence="1">
    <location>
        <begin position="25"/>
        <end position="52"/>
    </location>
</feature>
<protein>
    <submittedName>
        <fullName evidence="2">Golgin-45</fullName>
    </submittedName>
</protein>
<dbReference type="GO" id="GO:0000139">
    <property type="term" value="C:Golgi membrane"/>
    <property type="evidence" value="ECO:0007669"/>
    <property type="project" value="TreeGrafter"/>
</dbReference>
<feature type="compositionally biased region" description="Basic and acidic residues" evidence="1">
    <location>
        <begin position="130"/>
        <end position="149"/>
    </location>
</feature>
<dbReference type="GO" id="GO:0007030">
    <property type="term" value="P:Golgi organization"/>
    <property type="evidence" value="ECO:0007669"/>
    <property type="project" value="InterPro"/>
</dbReference>
<name>A0A9Q1BQW5_HOLLE</name>
<organism evidence="2 3">
    <name type="scientific">Holothuria leucospilota</name>
    <name type="common">Black long sea cucumber</name>
    <name type="synonym">Mertensiothuria leucospilota</name>
    <dbReference type="NCBI Taxonomy" id="206669"/>
    <lineage>
        <taxon>Eukaryota</taxon>
        <taxon>Metazoa</taxon>
        <taxon>Echinodermata</taxon>
        <taxon>Eleutherozoa</taxon>
        <taxon>Echinozoa</taxon>
        <taxon>Holothuroidea</taxon>
        <taxon>Aspidochirotacea</taxon>
        <taxon>Aspidochirotida</taxon>
        <taxon>Holothuriidae</taxon>
        <taxon>Holothuria</taxon>
    </lineage>
</organism>
<gene>
    <name evidence="2" type="ORF">HOLleu_27875</name>
</gene>
<sequence>MQSGIEESWVLPEKAQYIDRGVFTTSQPRPAIDGLESESRPGETVPGRRPYFFDTKNRNSTDHVFRERQQLKDVSFASSLDFSSYQDSSVESPYSFESSFVSTDSLLNELKQLRRELETSKTSLDAVSKQAEELKDKEQTTQNELERQSQVNRELKKLLVASMGADLQTQMEKLLNEKAELAQDLENTITILAKEREMLERTNIQCDVWRSKFLGSRLQVDEVVSSRTKLNMLLQESIHSMKKLLEERSEMRQHMMEANRTLQYLSSALQRSQRLASECIKPPTNVLTLALCNEQLASTVSHHLLGDMAKDNKKRKEEPFEFVEWTSAEMLAKDVNSTKQTTANKDRPSSAVLYQVTSLRQCSYDSSLPSKHTVREYYPELLQVLSRRSHSCLTPTQG</sequence>
<feature type="region of interest" description="Disordered" evidence="1">
    <location>
        <begin position="121"/>
        <end position="149"/>
    </location>
</feature>
<dbReference type="GO" id="GO:0043001">
    <property type="term" value="P:Golgi to plasma membrane protein transport"/>
    <property type="evidence" value="ECO:0007669"/>
    <property type="project" value="InterPro"/>
</dbReference>
<evidence type="ECO:0000313" key="3">
    <source>
        <dbReference type="Proteomes" id="UP001152320"/>
    </source>
</evidence>
<dbReference type="InterPro" id="IPR027095">
    <property type="entry name" value="Golgin-45"/>
</dbReference>
<proteinExistence type="predicted"/>
<dbReference type="AlphaFoldDB" id="A0A9Q1BQW5"/>
<dbReference type="Proteomes" id="UP001152320">
    <property type="component" value="Chromosome 13"/>
</dbReference>
<evidence type="ECO:0000256" key="1">
    <source>
        <dbReference type="SAM" id="MobiDB-lite"/>
    </source>
</evidence>
<dbReference type="EMBL" id="JAIZAY010000013">
    <property type="protein sequence ID" value="KAJ8031217.1"/>
    <property type="molecule type" value="Genomic_DNA"/>
</dbReference>
<keyword evidence="3" id="KW-1185">Reference proteome</keyword>
<evidence type="ECO:0000313" key="2">
    <source>
        <dbReference type="EMBL" id="KAJ8031217.1"/>
    </source>
</evidence>
<comment type="caution">
    <text evidence="2">The sequence shown here is derived from an EMBL/GenBank/DDBJ whole genome shotgun (WGS) entry which is preliminary data.</text>
</comment>
<dbReference type="OrthoDB" id="5959043at2759"/>
<accession>A0A9Q1BQW5</accession>
<dbReference type="PANTHER" id="PTHR13066:SF2">
    <property type="entry name" value="GOLGIN-45"/>
    <property type="match status" value="1"/>
</dbReference>